<evidence type="ECO:0000313" key="3">
    <source>
        <dbReference type="Proteomes" id="UP001596066"/>
    </source>
</evidence>
<evidence type="ECO:0000256" key="1">
    <source>
        <dbReference type="SAM" id="SignalP"/>
    </source>
</evidence>
<dbReference type="Proteomes" id="UP001596066">
    <property type="component" value="Unassembled WGS sequence"/>
</dbReference>
<proteinExistence type="predicted"/>
<dbReference type="EMBL" id="JBHSOC010000013">
    <property type="protein sequence ID" value="MFC5641608.1"/>
    <property type="molecule type" value="Genomic_DNA"/>
</dbReference>
<keyword evidence="3" id="KW-1185">Reference proteome</keyword>
<evidence type="ECO:0000313" key="2">
    <source>
        <dbReference type="EMBL" id="MFC5641608.1"/>
    </source>
</evidence>
<comment type="caution">
    <text evidence="2">The sequence shown here is derived from an EMBL/GenBank/DDBJ whole genome shotgun (WGS) entry which is preliminary data.</text>
</comment>
<dbReference type="RefSeq" id="WP_346146291.1">
    <property type="nucleotide sequence ID" value="NZ_BAAAUA010000027.1"/>
</dbReference>
<feature type="signal peptide" evidence="1">
    <location>
        <begin position="1"/>
        <end position="22"/>
    </location>
</feature>
<reference evidence="3" key="1">
    <citation type="journal article" date="2019" name="Int. J. Syst. Evol. Microbiol.">
        <title>The Global Catalogue of Microorganisms (GCM) 10K type strain sequencing project: providing services to taxonomists for standard genome sequencing and annotation.</title>
        <authorList>
            <consortium name="The Broad Institute Genomics Platform"/>
            <consortium name="The Broad Institute Genome Sequencing Center for Infectious Disease"/>
            <person name="Wu L."/>
            <person name="Ma J."/>
        </authorList>
    </citation>
    <scope>NUCLEOTIDE SEQUENCE [LARGE SCALE GENOMIC DNA]</scope>
    <source>
        <strain evidence="3">CGMCC 4.1622</strain>
    </source>
</reference>
<protein>
    <submittedName>
        <fullName evidence="2">Uncharacterized protein</fullName>
    </submittedName>
</protein>
<name>A0ABW0V6Y3_9ACTN</name>
<gene>
    <name evidence="2" type="ORF">ACFPZF_09605</name>
</gene>
<organism evidence="2 3">
    <name type="scientific">Kitasatospora cinereorecta</name>
    <dbReference type="NCBI Taxonomy" id="285560"/>
    <lineage>
        <taxon>Bacteria</taxon>
        <taxon>Bacillati</taxon>
        <taxon>Actinomycetota</taxon>
        <taxon>Actinomycetes</taxon>
        <taxon>Kitasatosporales</taxon>
        <taxon>Streptomycetaceae</taxon>
        <taxon>Kitasatospora</taxon>
    </lineage>
</organism>
<keyword evidence="1" id="KW-0732">Signal</keyword>
<feature type="chain" id="PRO_5045181444" evidence="1">
    <location>
        <begin position="23"/>
        <end position="99"/>
    </location>
</feature>
<sequence length="99" mass="10304">MKLRVLAPITLATVLAAGPATAAANTNADSANACRTLPGRSLQLSFDDGLVMRFDYAADGKTVSGTILAPGDTGGEVTDLYTAMHSTYPLEAYAPLREE</sequence>
<accession>A0ABW0V6Y3</accession>